<dbReference type="PANTHER" id="PTHR43155">
    <property type="entry name" value="CYCLIC DI-GMP PHOSPHODIESTERASE PA4108-RELATED"/>
    <property type="match status" value="1"/>
</dbReference>
<dbReference type="InterPro" id="IPR037522">
    <property type="entry name" value="HD_GYP_dom"/>
</dbReference>
<protein>
    <submittedName>
        <fullName evidence="3">HD domain-containing phosphohydrolase</fullName>
    </submittedName>
</protein>
<gene>
    <name evidence="3" type="ORF">QCO44_10200</name>
</gene>
<organism evidence="3 4">
    <name type="scientific">Selenomonas sputigena</name>
    <dbReference type="NCBI Taxonomy" id="69823"/>
    <lineage>
        <taxon>Bacteria</taxon>
        <taxon>Bacillati</taxon>
        <taxon>Bacillota</taxon>
        <taxon>Negativicutes</taxon>
        <taxon>Selenomonadales</taxon>
        <taxon>Selenomonadaceae</taxon>
        <taxon>Selenomonas</taxon>
    </lineage>
</organism>
<comment type="caution">
    <text evidence="3">The sequence shown here is derived from an EMBL/GenBank/DDBJ whole genome shotgun (WGS) entry which is preliminary data.</text>
</comment>
<feature type="domain" description="HD-GYP" evidence="2">
    <location>
        <begin position="160"/>
        <end position="359"/>
    </location>
</feature>
<dbReference type="PROSITE" id="PS51832">
    <property type="entry name" value="HD_GYP"/>
    <property type="match status" value="1"/>
</dbReference>
<evidence type="ECO:0000313" key="4">
    <source>
        <dbReference type="Proteomes" id="UP001559623"/>
    </source>
</evidence>
<sequence>MKTKRYTVDQLREGMVLGRDIYKEDMSVLLGEGTVLTQKMIDSLAERDVLFVHVQVGEAAEPRRVPIEQPPEEHLETVAPKGQEAVSADEATAEEETDEEEPPAPKAPLAFPPQESLFDDSFTGQYKACFSALQELYAEARRHVRIDADAAESLAQDILQLCSKVKSIVHIYNMEVAEVDYSFHHSMRIAILASFMGQWLKMRSSDRSRLVMAGFLLDIGSTRIDTTFLDMQGYYSSAERRLMQKHPRLGSTLITRSPRLAEDVQVSGAVLQHHERSDGSGYPAGIKGEAICDFARILAILDMYDAMASNRAYAKKRSPFDAIRILSHDIAHGRLDTEYGVCFIRHVYQSLNGSWVKLTDGGKGKIVYIDESRIDALPVVQTTEGSFLDLNKQQDIKVESLLTSDEMEMG</sequence>
<dbReference type="Pfam" id="PF13487">
    <property type="entry name" value="HD_5"/>
    <property type="match status" value="1"/>
</dbReference>
<dbReference type="SUPFAM" id="SSF109604">
    <property type="entry name" value="HD-domain/PDEase-like"/>
    <property type="match status" value="1"/>
</dbReference>
<evidence type="ECO:0000313" key="3">
    <source>
        <dbReference type="EMBL" id="MEX5285994.1"/>
    </source>
</evidence>
<keyword evidence="4" id="KW-1185">Reference proteome</keyword>
<feature type="compositionally biased region" description="Basic and acidic residues" evidence="1">
    <location>
        <begin position="63"/>
        <end position="76"/>
    </location>
</feature>
<dbReference type="Proteomes" id="UP001559623">
    <property type="component" value="Unassembled WGS sequence"/>
</dbReference>
<evidence type="ECO:0000259" key="2">
    <source>
        <dbReference type="PROSITE" id="PS51832"/>
    </source>
</evidence>
<name>A0ABV3X7G0_9FIRM</name>
<feature type="region of interest" description="Disordered" evidence="1">
    <location>
        <begin position="63"/>
        <end position="111"/>
    </location>
</feature>
<dbReference type="EMBL" id="JARVLH010000007">
    <property type="protein sequence ID" value="MEX5285994.1"/>
    <property type="molecule type" value="Genomic_DNA"/>
</dbReference>
<dbReference type="Gene3D" id="1.10.3210.10">
    <property type="entry name" value="Hypothetical protein af1432"/>
    <property type="match status" value="1"/>
</dbReference>
<reference evidence="3 4" key="1">
    <citation type="submission" date="2023-04" db="EMBL/GenBank/DDBJ databases">
        <title>Genome Sequence of Selenomonas sputigena ATCC 33150.</title>
        <authorList>
            <person name="Miller D.P."/>
            <person name="Anvari S."/>
            <person name="Polson S.W."/>
            <person name="Macdonald M."/>
            <person name="Mcdowell J.V."/>
        </authorList>
    </citation>
    <scope>NUCLEOTIDE SEQUENCE [LARGE SCALE GENOMIC DNA]</scope>
    <source>
        <strain evidence="3 4">ATCC 33150</strain>
    </source>
</reference>
<feature type="compositionally biased region" description="Acidic residues" evidence="1">
    <location>
        <begin position="91"/>
        <end position="102"/>
    </location>
</feature>
<dbReference type="InterPro" id="IPR003607">
    <property type="entry name" value="HD/PDEase_dom"/>
</dbReference>
<dbReference type="PANTHER" id="PTHR43155:SF2">
    <property type="entry name" value="CYCLIC DI-GMP PHOSPHODIESTERASE PA4108"/>
    <property type="match status" value="1"/>
</dbReference>
<accession>A0ABV3X7G0</accession>
<dbReference type="RefSeq" id="WP_368847715.1">
    <property type="nucleotide sequence ID" value="NZ_CP194411.1"/>
</dbReference>
<dbReference type="CDD" id="cd00077">
    <property type="entry name" value="HDc"/>
    <property type="match status" value="1"/>
</dbReference>
<proteinExistence type="predicted"/>
<evidence type="ECO:0000256" key="1">
    <source>
        <dbReference type="SAM" id="MobiDB-lite"/>
    </source>
</evidence>